<dbReference type="SUPFAM" id="SSF52172">
    <property type="entry name" value="CheY-like"/>
    <property type="match status" value="1"/>
</dbReference>
<protein>
    <submittedName>
        <fullName evidence="4">Chemotaxis signal transduction protein</fullName>
    </submittedName>
</protein>
<dbReference type="Pfam" id="PF01584">
    <property type="entry name" value="CheW"/>
    <property type="match status" value="1"/>
</dbReference>
<proteinExistence type="predicted"/>
<dbReference type="PROSITE" id="PS50851">
    <property type="entry name" value="CHEW"/>
    <property type="match status" value="1"/>
</dbReference>
<dbReference type="Pfam" id="PF00072">
    <property type="entry name" value="Response_reg"/>
    <property type="match status" value="1"/>
</dbReference>
<feature type="modified residue" description="4-aspartylphosphate" evidence="1">
    <location>
        <position position="260"/>
    </location>
</feature>
<feature type="domain" description="Response regulatory" evidence="2">
    <location>
        <begin position="198"/>
        <end position="327"/>
    </location>
</feature>
<dbReference type="AlphaFoldDB" id="A0A0K6IVU1"/>
<dbReference type="SUPFAM" id="SSF50341">
    <property type="entry name" value="CheW-like"/>
    <property type="match status" value="1"/>
</dbReference>
<dbReference type="Gene3D" id="2.40.50.180">
    <property type="entry name" value="CheA-289, Domain 4"/>
    <property type="match status" value="1"/>
</dbReference>
<organism evidence="4 5">
    <name type="scientific">Tepidiphilus thermophilus</name>
    <dbReference type="NCBI Taxonomy" id="876478"/>
    <lineage>
        <taxon>Bacteria</taxon>
        <taxon>Pseudomonadati</taxon>
        <taxon>Pseudomonadota</taxon>
        <taxon>Hydrogenophilia</taxon>
        <taxon>Hydrogenophilales</taxon>
        <taxon>Hydrogenophilaceae</taxon>
        <taxon>Tepidiphilus</taxon>
    </lineage>
</organism>
<dbReference type="PANTHER" id="PTHR47233:SF4">
    <property type="entry name" value="CHEMOTAXIS SIGNAL TRANSDUCTION PROTEIN"/>
    <property type="match status" value="1"/>
</dbReference>
<dbReference type="Proteomes" id="UP000182108">
    <property type="component" value="Unassembled WGS sequence"/>
</dbReference>
<sequence length="328" mass="36224">MANPSEPMVIEPELVDPDAEKASERFEEIEARAGLAGSNRFEILLFSLGTSETFGINVFKVREVMATPFITRAPNVPPGVEGLVSLRGNVIPVVSLAKVMELAPMDDRIAPAMMVAEYCRKTLGFLVDAVDRIIRVEWSKVREPENVSSQVHGMITSITELPDGRLVSIIDVEAVLAKTFGEAVVGVILPIPDGHRRHVFFVDDSSVARKKIAEVLDKLGVKHTHANNGMEAWERLQSMANFAEQTGTTLRDQLDVILTDAEMPEMDGYVLTKNIKADPRFDGIPVIMYSSLTSQANRTMGERVGVDGYVEKFDAQMLAETLRPLLMR</sequence>
<dbReference type="Gene3D" id="2.30.30.40">
    <property type="entry name" value="SH3 Domains"/>
    <property type="match status" value="1"/>
</dbReference>
<keyword evidence="1" id="KW-0597">Phosphoprotein</keyword>
<dbReference type="InterPro" id="IPR001789">
    <property type="entry name" value="Sig_transdc_resp-reg_receiver"/>
</dbReference>
<dbReference type="InterPro" id="IPR011006">
    <property type="entry name" value="CheY-like_superfamily"/>
</dbReference>
<evidence type="ECO:0000313" key="5">
    <source>
        <dbReference type="Proteomes" id="UP000182108"/>
    </source>
</evidence>
<dbReference type="InterPro" id="IPR024181">
    <property type="entry name" value="Chemotax_regulator_CheV"/>
</dbReference>
<evidence type="ECO:0000313" key="4">
    <source>
        <dbReference type="EMBL" id="CUB07462.1"/>
    </source>
</evidence>
<reference evidence="5" key="1">
    <citation type="submission" date="2015-08" db="EMBL/GenBank/DDBJ databases">
        <authorList>
            <person name="Babu N.S."/>
            <person name="Beckwith C.J."/>
            <person name="Beseler K.G."/>
            <person name="Brison A."/>
            <person name="Carone J.V."/>
            <person name="Caskin T.P."/>
            <person name="Diamond M."/>
            <person name="Durham M.E."/>
            <person name="Foxe J.M."/>
            <person name="Go M."/>
            <person name="Henderson B.A."/>
            <person name="Jones I.B."/>
            <person name="McGettigan J.A."/>
            <person name="Micheletti S.J."/>
            <person name="Nasrallah M.E."/>
            <person name="Ortiz D."/>
            <person name="Piller C.R."/>
            <person name="Privatt S.R."/>
            <person name="Schneider S.L."/>
            <person name="Sharp S."/>
            <person name="Smith T.C."/>
            <person name="Stanton J.D."/>
            <person name="Ullery H.E."/>
            <person name="Wilson R.J."/>
            <person name="Serrano M.G."/>
            <person name="Buck G."/>
            <person name="Lee V."/>
            <person name="Wang Y."/>
            <person name="Carvalho R."/>
            <person name="Voegtly L."/>
            <person name="Shi R."/>
            <person name="Duckworth R."/>
            <person name="Johnson A."/>
            <person name="Loviza R."/>
            <person name="Walstead R."/>
            <person name="Shah Z."/>
            <person name="Kiflezghi M."/>
            <person name="Wade K."/>
            <person name="Ball S.L."/>
            <person name="Bradley K.W."/>
            <person name="Asai D.J."/>
            <person name="Bowman C.A."/>
            <person name="Russell D.A."/>
            <person name="Pope W.H."/>
            <person name="Jacobs-Sera D."/>
            <person name="Hendrix R.W."/>
            <person name="Hatfull G.F."/>
        </authorList>
    </citation>
    <scope>NUCLEOTIDE SEQUENCE [LARGE SCALE GENOMIC DNA]</scope>
    <source>
        <strain evidence="5">JCM 19170</strain>
    </source>
</reference>
<dbReference type="PANTHER" id="PTHR47233">
    <property type="entry name" value="CHEMOTAXIS PROTEIN CHEV"/>
    <property type="match status" value="1"/>
</dbReference>
<accession>A0A0K6IVU1</accession>
<dbReference type="PIRSF" id="PIRSF002867">
    <property type="entry name" value="CheV"/>
    <property type="match status" value="1"/>
</dbReference>
<feature type="domain" description="CheW-like" evidence="3">
    <location>
        <begin position="40"/>
        <end position="181"/>
    </location>
</feature>
<dbReference type="GO" id="GO:0000160">
    <property type="term" value="P:phosphorelay signal transduction system"/>
    <property type="evidence" value="ECO:0007669"/>
    <property type="project" value="InterPro"/>
</dbReference>
<dbReference type="Gene3D" id="3.40.50.2300">
    <property type="match status" value="1"/>
</dbReference>
<evidence type="ECO:0000259" key="3">
    <source>
        <dbReference type="PROSITE" id="PS50851"/>
    </source>
</evidence>
<gene>
    <name evidence="4" type="ORF">Ga0061068_107102</name>
</gene>
<dbReference type="InterPro" id="IPR002545">
    <property type="entry name" value="CheW-lke_dom"/>
</dbReference>
<evidence type="ECO:0000256" key="1">
    <source>
        <dbReference type="PROSITE-ProRule" id="PRU00169"/>
    </source>
</evidence>
<dbReference type="InterPro" id="IPR036061">
    <property type="entry name" value="CheW-like_dom_sf"/>
</dbReference>
<dbReference type="EMBL" id="CYHH01000007">
    <property type="protein sequence ID" value="CUB07462.1"/>
    <property type="molecule type" value="Genomic_DNA"/>
</dbReference>
<dbReference type="GO" id="GO:0006935">
    <property type="term" value="P:chemotaxis"/>
    <property type="evidence" value="ECO:0007669"/>
    <property type="project" value="InterPro"/>
</dbReference>
<name>A0A0K6IVU1_9PROT</name>
<dbReference type="SMART" id="SM00448">
    <property type="entry name" value="REC"/>
    <property type="match status" value="1"/>
</dbReference>
<dbReference type="SMART" id="SM00260">
    <property type="entry name" value="CheW"/>
    <property type="match status" value="1"/>
</dbReference>
<dbReference type="PROSITE" id="PS50110">
    <property type="entry name" value="RESPONSE_REGULATORY"/>
    <property type="match status" value="1"/>
</dbReference>
<keyword evidence="5" id="KW-1185">Reference proteome</keyword>
<evidence type="ECO:0000259" key="2">
    <source>
        <dbReference type="PROSITE" id="PS50110"/>
    </source>
</evidence>